<keyword evidence="5" id="KW-0539">Nucleus</keyword>
<evidence type="ECO:0000259" key="7">
    <source>
        <dbReference type="PROSITE" id="PS50048"/>
    </source>
</evidence>
<protein>
    <submittedName>
        <fullName evidence="8">Fungal-specific transcription factor domain-containing protein</fullName>
    </submittedName>
</protein>
<feature type="domain" description="Zn(2)-C6 fungal-type" evidence="7">
    <location>
        <begin position="34"/>
        <end position="64"/>
    </location>
</feature>
<dbReference type="SMART" id="SM00066">
    <property type="entry name" value="GAL4"/>
    <property type="match status" value="1"/>
</dbReference>
<dbReference type="Pfam" id="PF00172">
    <property type="entry name" value="Zn_clus"/>
    <property type="match status" value="1"/>
</dbReference>
<dbReference type="PROSITE" id="PS00463">
    <property type="entry name" value="ZN2_CY6_FUNGAL_1"/>
    <property type="match status" value="1"/>
</dbReference>
<dbReference type="GO" id="GO:0009893">
    <property type="term" value="P:positive regulation of metabolic process"/>
    <property type="evidence" value="ECO:0007669"/>
    <property type="project" value="UniProtKB-ARBA"/>
</dbReference>
<keyword evidence="4" id="KW-0804">Transcription</keyword>
<evidence type="ECO:0000256" key="6">
    <source>
        <dbReference type="SAM" id="MobiDB-lite"/>
    </source>
</evidence>
<evidence type="ECO:0000256" key="3">
    <source>
        <dbReference type="ARBA" id="ARBA00023125"/>
    </source>
</evidence>
<dbReference type="InterPro" id="IPR001138">
    <property type="entry name" value="Zn2Cys6_DnaBD"/>
</dbReference>
<dbReference type="Gene3D" id="4.10.240.10">
    <property type="entry name" value="Zn(2)-C6 fungal-type DNA-binding domain"/>
    <property type="match status" value="1"/>
</dbReference>
<reference evidence="8 9" key="1">
    <citation type="submission" date="2019-04" db="EMBL/GenBank/DDBJ databases">
        <title>Friends and foes A comparative genomics study of 23 Aspergillus species from section Flavi.</title>
        <authorList>
            <consortium name="DOE Joint Genome Institute"/>
            <person name="Kjaerbolling I."/>
            <person name="Vesth T."/>
            <person name="Frisvad J.C."/>
            <person name="Nybo J.L."/>
            <person name="Theobald S."/>
            <person name="Kildgaard S."/>
            <person name="Isbrandt T."/>
            <person name="Kuo A."/>
            <person name="Sato A."/>
            <person name="Lyhne E.K."/>
            <person name="Kogle M.E."/>
            <person name="Wiebenga A."/>
            <person name="Kun R.S."/>
            <person name="Lubbers R.J."/>
            <person name="Makela M.R."/>
            <person name="Barry K."/>
            <person name="Chovatia M."/>
            <person name="Clum A."/>
            <person name="Daum C."/>
            <person name="Haridas S."/>
            <person name="He G."/>
            <person name="LaButti K."/>
            <person name="Lipzen A."/>
            <person name="Mondo S."/>
            <person name="Riley R."/>
            <person name="Salamov A."/>
            <person name="Simmons B.A."/>
            <person name="Magnuson J.K."/>
            <person name="Henrissat B."/>
            <person name="Mortensen U.H."/>
            <person name="Larsen T.O."/>
            <person name="Devries R.P."/>
            <person name="Grigoriev I.V."/>
            <person name="Machida M."/>
            <person name="Baker S.E."/>
            <person name="Andersen M.R."/>
        </authorList>
    </citation>
    <scope>NUCLEOTIDE SEQUENCE [LARGE SCALE GENOMIC DNA]</scope>
    <source>
        <strain evidence="8 9">IBT 18842</strain>
    </source>
</reference>
<dbReference type="GO" id="GO:0003677">
    <property type="term" value="F:DNA binding"/>
    <property type="evidence" value="ECO:0007669"/>
    <property type="project" value="UniProtKB-KW"/>
</dbReference>
<dbReference type="CDD" id="cd00067">
    <property type="entry name" value="GAL4"/>
    <property type="match status" value="1"/>
</dbReference>
<organism evidence="8 9">
    <name type="scientific">Aspergillus avenaceus</name>
    <dbReference type="NCBI Taxonomy" id="36643"/>
    <lineage>
        <taxon>Eukaryota</taxon>
        <taxon>Fungi</taxon>
        <taxon>Dikarya</taxon>
        <taxon>Ascomycota</taxon>
        <taxon>Pezizomycotina</taxon>
        <taxon>Eurotiomycetes</taxon>
        <taxon>Eurotiomycetidae</taxon>
        <taxon>Eurotiales</taxon>
        <taxon>Aspergillaceae</taxon>
        <taxon>Aspergillus</taxon>
        <taxon>Aspergillus subgen. Circumdati</taxon>
    </lineage>
</organism>
<dbReference type="OrthoDB" id="1919336at2759"/>
<dbReference type="SUPFAM" id="SSF57701">
    <property type="entry name" value="Zn2/Cys6 DNA-binding domain"/>
    <property type="match status" value="1"/>
</dbReference>
<evidence type="ECO:0000256" key="5">
    <source>
        <dbReference type="ARBA" id="ARBA00023242"/>
    </source>
</evidence>
<dbReference type="InterPro" id="IPR036864">
    <property type="entry name" value="Zn2-C6_fun-type_DNA-bd_sf"/>
</dbReference>
<dbReference type="AlphaFoldDB" id="A0A5N6TZ07"/>
<feature type="compositionally biased region" description="Polar residues" evidence="6">
    <location>
        <begin position="69"/>
        <end position="86"/>
    </location>
</feature>
<dbReference type="Pfam" id="PF11951">
    <property type="entry name" value="Fungal_trans_2"/>
    <property type="match status" value="1"/>
</dbReference>
<evidence type="ECO:0000256" key="4">
    <source>
        <dbReference type="ARBA" id="ARBA00023163"/>
    </source>
</evidence>
<accession>A0A5N6TZ07</accession>
<keyword evidence="3" id="KW-0238">DNA-binding</keyword>
<dbReference type="PROSITE" id="PS50048">
    <property type="entry name" value="ZN2_CY6_FUNGAL_2"/>
    <property type="match status" value="1"/>
</dbReference>
<dbReference type="EMBL" id="ML742068">
    <property type="protein sequence ID" value="KAE8151573.1"/>
    <property type="molecule type" value="Genomic_DNA"/>
</dbReference>
<sequence length="552" mass="62383">MAPNVNMNQSEKPSKPGNYRKPRRGPAYLRTKTGCLTCRRRKKKCDETTTTCRNCARRWLSCEWPAIKHSSQGSQRPTRILETSSRLNHDEDDSTEEDSRVDRTLTVTANILGEIGIDSEVQLYASTIPCFNPYDNTISINSQSPSYSTLVPRCSPVIASTNGPLFTFMQTVFLPQLIRPTAHDTVIEAATRDSLTLAFHTPFYMHALLACCSAEIPVDNVHSRAYYHNLARSHYIKAIEGLREILDRGNWNPQDTAIPRTTLMLCIYERSKPHLSRGVDAHILGLAQLIQLLFRQNMSYASAEDMYSRVILEAFIFHATTSIPFQRTTKHPELVEAALSLAQEALHGTYVWKAPGHPESPVLGVHPKLFLYIREITLLHERFLKGYSDLPRCLQLRDLIDLWDSNAVGGHPDWYHSLENQAIDVNTLGSSSNSNLQLSLSVGPQLYIIVAKALIGRMINAVSSTHDDTFQRLVREGVDLVRQLKPSTDYYAEYYCWPILVLGSYTTEEEDRACLLRQAQEFWKATRNGTMQRLVGMLASAGNPNISPRCRL</sequence>
<dbReference type="InterPro" id="IPR021858">
    <property type="entry name" value="Fun_TF"/>
</dbReference>
<keyword evidence="2" id="KW-0805">Transcription regulation</keyword>
<feature type="compositionally biased region" description="Polar residues" evidence="6">
    <location>
        <begin position="1"/>
        <end position="11"/>
    </location>
</feature>
<feature type="region of interest" description="Disordered" evidence="6">
    <location>
        <begin position="69"/>
        <end position="101"/>
    </location>
</feature>
<dbReference type="GO" id="GO:0008270">
    <property type="term" value="F:zinc ion binding"/>
    <property type="evidence" value="ECO:0007669"/>
    <property type="project" value="InterPro"/>
</dbReference>
<name>A0A5N6TZ07_ASPAV</name>
<proteinExistence type="predicted"/>
<dbReference type="GO" id="GO:0005634">
    <property type="term" value="C:nucleus"/>
    <property type="evidence" value="ECO:0007669"/>
    <property type="project" value="UniProtKB-SubCell"/>
</dbReference>
<dbReference type="Proteomes" id="UP000325780">
    <property type="component" value="Unassembled WGS sequence"/>
</dbReference>
<evidence type="ECO:0000313" key="8">
    <source>
        <dbReference type="EMBL" id="KAE8151573.1"/>
    </source>
</evidence>
<gene>
    <name evidence="8" type="ORF">BDV25DRAFT_90543</name>
</gene>
<evidence type="ECO:0000256" key="2">
    <source>
        <dbReference type="ARBA" id="ARBA00023015"/>
    </source>
</evidence>
<feature type="region of interest" description="Disordered" evidence="6">
    <location>
        <begin position="1"/>
        <end position="26"/>
    </location>
</feature>
<dbReference type="PANTHER" id="PTHR37534">
    <property type="entry name" value="TRANSCRIPTIONAL ACTIVATOR PROTEIN UGA3"/>
    <property type="match status" value="1"/>
</dbReference>
<keyword evidence="9" id="KW-1185">Reference proteome</keyword>
<evidence type="ECO:0000313" key="9">
    <source>
        <dbReference type="Proteomes" id="UP000325780"/>
    </source>
</evidence>
<dbReference type="GO" id="GO:0000981">
    <property type="term" value="F:DNA-binding transcription factor activity, RNA polymerase II-specific"/>
    <property type="evidence" value="ECO:0007669"/>
    <property type="project" value="InterPro"/>
</dbReference>
<comment type="subcellular location">
    <subcellularLocation>
        <location evidence="1">Nucleus</location>
    </subcellularLocation>
</comment>
<evidence type="ECO:0000256" key="1">
    <source>
        <dbReference type="ARBA" id="ARBA00004123"/>
    </source>
</evidence>
<dbReference type="PANTHER" id="PTHR37534:SF46">
    <property type="entry name" value="ZN(II)2CYS6 TRANSCRIPTION FACTOR (EUROFUNG)"/>
    <property type="match status" value="1"/>
</dbReference>